<proteinExistence type="predicted"/>
<dbReference type="Pfam" id="PF13392">
    <property type="entry name" value="HNH_3"/>
    <property type="match status" value="1"/>
</dbReference>
<protein>
    <recommendedName>
        <fullName evidence="1">HNH nuclease domain-containing protein</fullName>
    </recommendedName>
</protein>
<comment type="caution">
    <text evidence="2">The sequence shown here is derived from an EMBL/GenBank/DDBJ whole genome shotgun (WGS) entry which is preliminary data.</text>
</comment>
<dbReference type="EMBL" id="LAZR01049978">
    <property type="protein sequence ID" value="KKK88378.1"/>
    <property type="molecule type" value="Genomic_DNA"/>
</dbReference>
<evidence type="ECO:0000259" key="1">
    <source>
        <dbReference type="Pfam" id="PF13392"/>
    </source>
</evidence>
<sequence>MTDKTRVKRDGLWKDKQWLRNEYVNEAKDAVQISNKVNCSSTTIYHWLNKFNIPRRDTRFNLSNVGIGKNNPNWKGGRRLRTDGYILLSRRDHPRAYGGGTVLEHIVIMEKHLGRYLKYYGKRHPKNEVVHHIDDNKKNNKIENLYITTIGGNRVIHKQMESITAELYKKGFVGFNNKKGEYYIKDEKI</sequence>
<gene>
    <name evidence="2" type="ORF">LCGC14_2743780</name>
</gene>
<feature type="domain" description="HNH nuclease" evidence="1">
    <location>
        <begin position="116"/>
        <end position="149"/>
    </location>
</feature>
<dbReference type="SUPFAM" id="SSF54060">
    <property type="entry name" value="His-Me finger endonucleases"/>
    <property type="match status" value="1"/>
</dbReference>
<name>A0A0F8Z3V5_9ZZZZ</name>
<dbReference type="InterPro" id="IPR003615">
    <property type="entry name" value="HNH_nuc"/>
</dbReference>
<organism evidence="2">
    <name type="scientific">marine sediment metagenome</name>
    <dbReference type="NCBI Taxonomy" id="412755"/>
    <lineage>
        <taxon>unclassified sequences</taxon>
        <taxon>metagenomes</taxon>
        <taxon>ecological metagenomes</taxon>
    </lineage>
</organism>
<evidence type="ECO:0000313" key="2">
    <source>
        <dbReference type="EMBL" id="KKK88378.1"/>
    </source>
</evidence>
<reference evidence="2" key="1">
    <citation type="journal article" date="2015" name="Nature">
        <title>Complex archaea that bridge the gap between prokaryotes and eukaryotes.</title>
        <authorList>
            <person name="Spang A."/>
            <person name="Saw J.H."/>
            <person name="Jorgensen S.L."/>
            <person name="Zaremba-Niedzwiedzka K."/>
            <person name="Martijn J."/>
            <person name="Lind A.E."/>
            <person name="van Eijk R."/>
            <person name="Schleper C."/>
            <person name="Guy L."/>
            <person name="Ettema T.J."/>
        </authorList>
    </citation>
    <scope>NUCLEOTIDE SEQUENCE</scope>
</reference>
<dbReference type="AlphaFoldDB" id="A0A0F8Z3V5"/>
<dbReference type="Gene3D" id="3.90.75.20">
    <property type="match status" value="1"/>
</dbReference>
<dbReference type="InterPro" id="IPR044925">
    <property type="entry name" value="His-Me_finger_sf"/>
</dbReference>
<accession>A0A0F8Z3V5</accession>